<organism evidence="2">
    <name type="scientific">Cryphonectria parasitica</name>
    <name type="common">Chestnut blight fungus</name>
    <name type="synonym">Endothia parasitica</name>
    <dbReference type="NCBI Taxonomy" id="5116"/>
    <lineage>
        <taxon>Eukaryota</taxon>
        <taxon>Fungi</taxon>
        <taxon>Dikarya</taxon>
        <taxon>Ascomycota</taxon>
        <taxon>Pezizomycotina</taxon>
        <taxon>Sordariomycetes</taxon>
        <taxon>Sordariomycetidae</taxon>
        <taxon>Diaporthales</taxon>
        <taxon>Cryphonectriaceae</taxon>
        <taxon>Cryphonectria-Endothia species complex</taxon>
        <taxon>Cryphonectria</taxon>
    </lineage>
</organism>
<proteinExistence type="predicted"/>
<dbReference type="PANTHER" id="PTHR33112">
    <property type="entry name" value="DOMAIN PROTEIN, PUTATIVE-RELATED"/>
    <property type="match status" value="1"/>
</dbReference>
<feature type="domain" description="Heterokaryon incompatibility" evidence="1">
    <location>
        <begin position="202"/>
        <end position="350"/>
    </location>
</feature>
<reference evidence="2" key="1">
    <citation type="journal article" date="2012" name="Genetics">
        <title>Molecular Characterization of Vegetative Incompatibility Genes That Restrict Hypovirus Transmission in the Chestnut Blight Fungus Cryphonectria parasitica.</title>
        <authorList>
            <person name="Choi G.H."/>
            <person name="Dawe A.L."/>
            <person name="Churbanov A."/>
            <person name="Smith M.L."/>
            <person name="Milgroom M.G."/>
            <person name="Nuss D.L."/>
        </authorList>
    </citation>
    <scope>NUCLEOTIDE SEQUENCE</scope>
    <source>
        <strain evidence="2">EP155</strain>
    </source>
</reference>
<evidence type="ECO:0000313" key="2">
    <source>
        <dbReference type="EMBL" id="AEU03863.1"/>
    </source>
</evidence>
<dbReference type="EMBL" id="JN256666">
    <property type="protein sequence ID" value="AEU03863.1"/>
    <property type="molecule type" value="Genomic_DNA"/>
</dbReference>
<name>G9G8I9_CRYPA</name>
<dbReference type="AlphaFoldDB" id="G9G8I9"/>
<dbReference type="PANTHER" id="PTHR33112:SF10">
    <property type="entry name" value="TOL"/>
    <property type="match status" value="1"/>
</dbReference>
<sequence length="704" mass="78900">MASMTLCQICQSICNTPVGCRKRTSPAQHGSTSLKESVESQCFICAQVWDSLSKEQKAITAQPTFMGIQYEITLKRDSVAELGDNAVMAGLMCEPGDDLYECEDYKVVGGWWRGETGQFSILNPAKFPVDKVVDLPETTNHPSCWNTVAKWVENCRSNHKTCRDLHQTGWLPKRLVDLENYGDGQVRVVLSSALPGNQDVRYLALSHCWGRTPFLVLDEGHEELFANGVLVTSLAQNFQDALFATGKLGFRYIWIDSLCIIQGSRDDWMQQAPLMNKVYRNASLTLCATASPDAHGGFFCNREPAFVRPHPFTLRTEAEGLVEGLLIKSDFWETDIRRAPLNQRAWVVQERLLAPRSLCFGQNQLFWECQELQACEVFPNGIPKEFISDIQHPDTIDAVSIKAFRRTISWLADPTIDKTYADPELDTMRWYDSPYQVWDEILQLYSSCALTQGGDKLVAISGIAKDLAVYLDDEYLAGLWRAKLVDGLLWRVERDEMTGAYIPAKRPQRYRAPTWSWASVDAIRTRAHTAVFGEVHDGYTELVDVHVVPKGSDPTGELDHACLLARGHLVRTRRKPVDPRTARHDLFGTFYPDSYDEVTGDEFYCLPLREDLCAKLPSLTGLVLMPFRDSTVTGEAAAQGAATSSCSRCAGKMLLVRIGTFEIAKGDPLQALGLVKPDNWAECGPEGVHLWFLPDHPVSEFVIL</sequence>
<protein>
    <submittedName>
        <fullName evidence="2">VIC6</fullName>
    </submittedName>
</protein>
<dbReference type="Pfam" id="PF06985">
    <property type="entry name" value="HET"/>
    <property type="match status" value="1"/>
</dbReference>
<dbReference type="InterPro" id="IPR010730">
    <property type="entry name" value="HET"/>
</dbReference>
<accession>G9G8I9</accession>
<evidence type="ECO:0000259" key="1">
    <source>
        <dbReference type="Pfam" id="PF06985"/>
    </source>
</evidence>
<gene>
    <name evidence="2" type="primary">vic6</name>
</gene>